<reference evidence="1 2" key="1">
    <citation type="submission" date="2019-03" db="EMBL/GenBank/DDBJ databases">
        <title>Single cell metagenomics reveals metabolic interactions within the superorganism composed of flagellate Streblomastix strix and complex community of Bacteroidetes bacteria on its surface.</title>
        <authorList>
            <person name="Treitli S.C."/>
            <person name="Kolisko M."/>
            <person name="Husnik F."/>
            <person name="Keeling P."/>
            <person name="Hampl V."/>
        </authorList>
    </citation>
    <scope>NUCLEOTIDE SEQUENCE [LARGE SCALE GENOMIC DNA]</scope>
    <source>
        <strain evidence="1">ST1C</strain>
    </source>
</reference>
<name>A0A5J4UCV3_9EUKA</name>
<dbReference type="EMBL" id="SNRW01017374">
    <property type="protein sequence ID" value="KAA6368419.1"/>
    <property type="molecule type" value="Genomic_DNA"/>
</dbReference>
<gene>
    <name evidence="1" type="ORF">EZS28_036054</name>
</gene>
<evidence type="ECO:0000313" key="1">
    <source>
        <dbReference type="EMBL" id="KAA6368419.1"/>
    </source>
</evidence>
<dbReference type="AlphaFoldDB" id="A0A5J4UCV3"/>
<feature type="non-terminal residue" evidence="1">
    <location>
        <position position="1"/>
    </location>
</feature>
<comment type="caution">
    <text evidence="1">The sequence shown here is derived from an EMBL/GenBank/DDBJ whole genome shotgun (WGS) entry which is preliminary data.</text>
</comment>
<sequence>QLLQQPLYTCYQYIRILYYRGWIGHIGDERIEGNGKFIDTKSRITLELNMQSNPRTLTYFVNDVQQKNFVVNIPPAVRIWAFLWEKGSSFQISKFESIPFTTTSHEKKPSIPWEYGKRWIKDEKKKNCSIQ</sequence>
<organism evidence="1 2">
    <name type="scientific">Streblomastix strix</name>
    <dbReference type="NCBI Taxonomy" id="222440"/>
    <lineage>
        <taxon>Eukaryota</taxon>
        <taxon>Metamonada</taxon>
        <taxon>Preaxostyla</taxon>
        <taxon>Oxymonadida</taxon>
        <taxon>Streblomastigidae</taxon>
        <taxon>Streblomastix</taxon>
    </lineage>
</organism>
<accession>A0A5J4UCV3</accession>
<evidence type="ECO:0000313" key="2">
    <source>
        <dbReference type="Proteomes" id="UP000324800"/>
    </source>
</evidence>
<dbReference type="Proteomes" id="UP000324800">
    <property type="component" value="Unassembled WGS sequence"/>
</dbReference>
<protein>
    <submittedName>
        <fullName evidence="1">Uncharacterized protein</fullName>
    </submittedName>
</protein>
<proteinExistence type="predicted"/>